<dbReference type="InterPro" id="IPR036259">
    <property type="entry name" value="MFS_trans_sf"/>
</dbReference>
<feature type="transmembrane region" description="Helical" evidence="2">
    <location>
        <begin position="39"/>
        <end position="58"/>
    </location>
</feature>
<dbReference type="AlphaFoldDB" id="A0A1B8P4D6"/>
<sequence length="149" mass="15930">MLISDSISLLWLSYGVLSLVVLGTGYLGLAFLPRLPRLVITWAVAGMMWVPSSFSTPLNDAGDAYTGVAPAVVVGGLAFLEKDGGTMASALLLVAVAAAMGGLLGLLLWRRGRTSARRASRESNDERNGKASRTERRRDDQERREPVVG</sequence>
<evidence type="ECO:0000256" key="2">
    <source>
        <dbReference type="SAM" id="Phobius"/>
    </source>
</evidence>
<gene>
    <name evidence="3" type="ORF">A8U91_01438</name>
</gene>
<comment type="caution">
    <text evidence="3">The sequence shown here is derived from an EMBL/GenBank/DDBJ whole genome shotgun (WGS) entry which is preliminary data.</text>
</comment>
<dbReference type="SUPFAM" id="SSF103473">
    <property type="entry name" value="MFS general substrate transporter"/>
    <property type="match status" value="1"/>
</dbReference>
<dbReference type="GeneID" id="91009333"/>
<proteinExistence type="predicted"/>
<keyword evidence="2" id="KW-0812">Transmembrane</keyword>
<dbReference type="PATRIC" id="fig|2746.7.peg.1485"/>
<keyword evidence="2" id="KW-0472">Membrane</keyword>
<protein>
    <submittedName>
        <fullName evidence="3">Uncharacterized protein</fullName>
    </submittedName>
</protein>
<feature type="transmembrane region" description="Helical" evidence="2">
    <location>
        <begin position="12"/>
        <end position="32"/>
    </location>
</feature>
<keyword evidence="2" id="KW-1133">Transmembrane helix</keyword>
<feature type="compositionally biased region" description="Basic and acidic residues" evidence="1">
    <location>
        <begin position="119"/>
        <end position="149"/>
    </location>
</feature>
<evidence type="ECO:0000256" key="1">
    <source>
        <dbReference type="SAM" id="MobiDB-lite"/>
    </source>
</evidence>
<dbReference type="OMA" id="DSISLLW"/>
<dbReference type="EMBL" id="MAJD01000001">
    <property type="protein sequence ID" value="OBX37090.1"/>
    <property type="molecule type" value="Genomic_DNA"/>
</dbReference>
<accession>A0A1B8P4D6</accession>
<evidence type="ECO:0000313" key="3">
    <source>
        <dbReference type="EMBL" id="OBX37090.1"/>
    </source>
</evidence>
<feature type="transmembrane region" description="Helical" evidence="2">
    <location>
        <begin position="87"/>
        <end position="109"/>
    </location>
</feature>
<name>A0A1B8P4D6_HALEL</name>
<feature type="region of interest" description="Disordered" evidence="1">
    <location>
        <begin position="118"/>
        <end position="149"/>
    </location>
</feature>
<reference evidence="3 4" key="1">
    <citation type="submission" date="2016-06" db="EMBL/GenBank/DDBJ databases">
        <title>Genome sequence of halotolerant plant growth promoting strain of Halomonas elongata HEK1 isolated from salterns of Rann of Kutch, Gujarat, India.</title>
        <authorList>
            <person name="Gaba S."/>
            <person name="Singh R.N."/>
            <person name="Abrol S."/>
            <person name="Kaushik R."/>
            <person name="Saxena A.K."/>
        </authorList>
    </citation>
    <scope>NUCLEOTIDE SEQUENCE [LARGE SCALE GENOMIC DNA]</scope>
    <source>
        <strain evidence="3 4">HEK1</strain>
    </source>
</reference>
<dbReference type="Proteomes" id="UP000092504">
    <property type="component" value="Unassembled WGS sequence"/>
</dbReference>
<dbReference type="RefSeq" id="WP_013331821.1">
    <property type="nucleotide sequence ID" value="NZ_CP087224.1"/>
</dbReference>
<organism evidence="3 4">
    <name type="scientific">Halomonas elongata</name>
    <dbReference type="NCBI Taxonomy" id="2746"/>
    <lineage>
        <taxon>Bacteria</taxon>
        <taxon>Pseudomonadati</taxon>
        <taxon>Pseudomonadota</taxon>
        <taxon>Gammaproteobacteria</taxon>
        <taxon>Oceanospirillales</taxon>
        <taxon>Halomonadaceae</taxon>
        <taxon>Halomonas</taxon>
    </lineage>
</organism>
<evidence type="ECO:0000313" key="4">
    <source>
        <dbReference type="Proteomes" id="UP000092504"/>
    </source>
</evidence>